<feature type="region of interest" description="Disordered" evidence="2">
    <location>
        <begin position="255"/>
        <end position="279"/>
    </location>
</feature>
<reference evidence="3" key="1">
    <citation type="journal article" date="2021" name="Nat. Commun.">
        <title>Genetic determinants of endophytism in the Arabidopsis root mycobiome.</title>
        <authorList>
            <person name="Mesny F."/>
            <person name="Miyauchi S."/>
            <person name="Thiergart T."/>
            <person name="Pickel B."/>
            <person name="Atanasova L."/>
            <person name="Karlsson M."/>
            <person name="Huettel B."/>
            <person name="Barry K.W."/>
            <person name="Haridas S."/>
            <person name="Chen C."/>
            <person name="Bauer D."/>
            <person name="Andreopoulos W."/>
            <person name="Pangilinan J."/>
            <person name="LaButti K."/>
            <person name="Riley R."/>
            <person name="Lipzen A."/>
            <person name="Clum A."/>
            <person name="Drula E."/>
            <person name="Henrissat B."/>
            <person name="Kohler A."/>
            <person name="Grigoriev I.V."/>
            <person name="Martin F.M."/>
            <person name="Hacquard S."/>
        </authorList>
    </citation>
    <scope>NUCLEOTIDE SEQUENCE</scope>
    <source>
        <strain evidence="3">MPI-SDFR-AT-0073</strain>
    </source>
</reference>
<dbReference type="RefSeq" id="XP_045964200.1">
    <property type="nucleotide sequence ID" value="XM_046099200.1"/>
</dbReference>
<dbReference type="OrthoDB" id="5428925at2759"/>
<dbReference type="EMBL" id="JAGPXC010000001">
    <property type="protein sequence ID" value="KAH6660069.1"/>
    <property type="molecule type" value="Genomic_DNA"/>
</dbReference>
<feature type="compositionally biased region" description="Polar residues" evidence="2">
    <location>
        <begin position="7"/>
        <end position="22"/>
    </location>
</feature>
<gene>
    <name evidence="3" type="ORF">BKA67DRAFT_530186</name>
</gene>
<comment type="caution">
    <text evidence="3">The sequence shown here is derived from an EMBL/GenBank/DDBJ whole genome shotgun (WGS) entry which is preliminary data.</text>
</comment>
<evidence type="ECO:0000313" key="3">
    <source>
        <dbReference type="EMBL" id="KAH6660069.1"/>
    </source>
</evidence>
<evidence type="ECO:0000256" key="1">
    <source>
        <dbReference type="SAM" id="Coils"/>
    </source>
</evidence>
<keyword evidence="1" id="KW-0175">Coiled coil</keyword>
<evidence type="ECO:0000313" key="4">
    <source>
        <dbReference type="Proteomes" id="UP000758603"/>
    </source>
</evidence>
<sequence>MRVGLLKSTSSAGRPKEGQSNIRGKVISGPIPIPDPVEDDEFPMRQPSTGLATPLGNEGANKVVPQERSSTLETRSTTSGTLEVPQEERVASSLRAGTRQASDTSGSPTQKRTNSTLRYSTISSATDQSHILPRRKKSTLRSTLGRLFGRKKAAPRSLATHQEDPASSAQHRSDPSNLGRVLTRESEPKRSASLPITEFDRALRSHSIGLDDILAIESARNSLNGEPMRSRRRAATTSSKLYIRKSRELNELIGLSPRPASTHGRTVQDGLDGDDPENIGRAITSDVLMQHRRSRSLSQLRNVAEGSKPRSRNDEIRYWRESYGPGLQSPSASSAAVENDDVIDGTGHPTLDLPELPQAEEPKTPPQPFDFGLLFGTKITQAASLEERVATLEVRNEKLERLVTQLFELVPGVNKYEGIPRQRGVSRPSAPSMAYTSSPMAPSAYPTASLGESPSRYSSSRHSNDSFGEGVTFIGSIPPAPGPLNRPMSTATVRGAASLPTLSRETLSDDRYSTLLTLLESERAARQYLEAQLTRLSKKFDILSQTPQKAHPFVQQTHRITYSVFEHDDDDDEANEAGRDDQSVSEAFETPREERPKHGFGAFGEELTDEDEDGSRKRAARTLSLSQLTMRTPRKSPTTESGVEL</sequence>
<dbReference type="GeneID" id="70128092"/>
<proteinExistence type="predicted"/>
<feature type="region of interest" description="Disordered" evidence="2">
    <location>
        <begin position="1"/>
        <end position="193"/>
    </location>
</feature>
<feature type="compositionally biased region" description="Low complexity" evidence="2">
    <location>
        <begin position="67"/>
        <end position="83"/>
    </location>
</feature>
<feature type="compositionally biased region" description="Low complexity" evidence="2">
    <location>
        <begin position="449"/>
        <end position="461"/>
    </location>
</feature>
<protein>
    <submittedName>
        <fullName evidence="3">Uncharacterized protein</fullName>
    </submittedName>
</protein>
<feature type="region of interest" description="Disordered" evidence="2">
    <location>
        <begin position="421"/>
        <end position="464"/>
    </location>
</feature>
<feature type="coiled-coil region" evidence="1">
    <location>
        <begin position="382"/>
        <end position="409"/>
    </location>
</feature>
<feature type="region of interest" description="Disordered" evidence="2">
    <location>
        <begin position="569"/>
        <end position="645"/>
    </location>
</feature>
<feature type="compositionally biased region" description="Polar residues" evidence="2">
    <location>
        <begin position="99"/>
        <end position="129"/>
    </location>
</feature>
<organism evidence="3 4">
    <name type="scientific">Truncatella angustata</name>
    <dbReference type="NCBI Taxonomy" id="152316"/>
    <lineage>
        <taxon>Eukaryota</taxon>
        <taxon>Fungi</taxon>
        <taxon>Dikarya</taxon>
        <taxon>Ascomycota</taxon>
        <taxon>Pezizomycotina</taxon>
        <taxon>Sordariomycetes</taxon>
        <taxon>Xylariomycetidae</taxon>
        <taxon>Amphisphaeriales</taxon>
        <taxon>Sporocadaceae</taxon>
        <taxon>Truncatella</taxon>
    </lineage>
</organism>
<keyword evidence="4" id="KW-1185">Reference proteome</keyword>
<dbReference type="AlphaFoldDB" id="A0A9P8UVM1"/>
<accession>A0A9P8UVM1</accession>
<feature type="compositionally biased region" description="Polar residues" evidence="2">
    <location>
        <begin position="623"/>
        <end position="645"/>
    </location>
</feature>
<name>A0A9P8UVM1_9PEZI</name>
<evidence type="ECO:0000256" key="2">
    <source>
        <dbReference type="SAM" id="MobiDB-lite"/>
    </source>
</evidence>
<feature type="region of interest" description="Disordered" evidence="2">
    <location>
        <begin position="322"/>
        <end position="368"/>
    </location>
</feature>
<dbReference type="Proteomes" id="UP000758603">
    <property type="component" value="Unassembled WGS sequence"/>
</dbReference>